<reference evidence="1 2" key="1">
    <citation type="journal article" date="2024" name="G3 (Bethesda)">
        <title>Genome assembly of Hibiscus sabdariffa L. provides insights into metabolisms of medicinal natural products.</title>
        <authorList>
            <person name="Kim T."/>
        </authorList>
    </citation>
    <scope>NUCLEOTIDE SEQUENCE [LARGE SCALE GENOMIC DNA]</scope>
    <source>
        <strain evidence="1">TK-2024</strain>
        <tissue evidence="1">Old leaves</tissue>
    </source>
</reference>
<protein>
    <recommendedName>
        <fullName evidence="3">Transposase, Ptta/En/Spm, plant</fullName>
    </recommendedName>
</protein>
<gene>
    <name evidence="1" type="ORF">V6N11_067243</name>
</gene>
<dbReference type="PANTHER" id="PTHR33144">
    <property type="entry name" value="OS10G0409366 PROTEIN-RELATED"/>
    <property type="match status" value="1"/>
</dbReference>
<proteinExistence type="predicted"/>
<evidence type="ECO:0008006" key="3">
    <source>
        <dbReference type="Google" id="ProtNLM"/>
    </source>
</evidence>
<dbReference type="Proteomes" id="UP001396334">
    <property type="component" value="Unassembled WGS sequence"/>
</dbReference>
<sequence>MDEPYVFSSQVKQVFYCRDPTDLGWYVVLRNTPRHLIDIGDGGKMPRRKLTSLRTIRDPPPEEEINFDEETVDESTEVPETLDNIETEGLNGRRRTRGHTTLPELYNLPPGERVKVSRNSVGQPIGAEAGVLGHFLGVVARNPAILPINHSSWHDMPDANKNQALDQIKDKFSLEVSDNYLKQALGKKWRDHKSTLKKKYFKNDLSFEQKLQNPPHGILRYQWEDACHFWNSAKGQARERIGVASRQQQKFTHTAGSKSFARIANEQEATSGSNVGRIQLFDITHTKKDGSPITPEAAEIMEKLREKRTEYETSASSAGSAVNMADIDNQVIAEVFGPERYGRVRGTGSFVTPTKYFGSSSSQYMPSQSHSVQAQVELQVERAKQQLQEEMDAKIAAVQAEAATREAALQGKVDDMQSQLANIMKMLNKNPPQDPPY</sequence>
<evidence type="ECO:0000313" key="1">
    <source>
        <dbReference type="EMBL" id="KAK9027407.1"/>
    </source>
</evidence>
<accession>A0ABR2SQI1</accession>
<name>A0ABR2SQI1_9ROSI</name>
<keyword evidence="2" id="KW-1185">Reference proteome</keyword>
<dbReference type="EMBL" id="JBBPBN010000012">
    <property type="protein sequence ID" value="KAK9027407.1"/>
    <property type="molecule type" value="Genomic_DNA"/>
</dbReference>
<dbReference type="InterPro" id="IPR004252">
    <property type="entry name" value="Probable_transposase_24"/>
</dbReference>
<evidence type="ECO:0000313" key="2">
    <source>
        <dbReference type="Proteomes" id="UP001396334"/>
    </source>
</evidence>
<dbReference type="PANTHER" id="PTHR33144:SF46">
    <property type="entry name" value="OS04G0610000 PROTEIN"/>
    <property type="match status" value="1"/>
</dbReference>
<dbReference type="Pfam" id="PF03004">
    <property type="entry name" value="Transposase_24"/>
    <property type="match status" value="1"/>
</dbReference>
<organism evidence="1 2">
    <name type="scientific">Hibiscus sabdariffa</name>
    <name type="common">roselle</name>
    <dbReference type="NCBI Taxonomy" id="183260"/>
    <lineage>
        <taxon>Eukaryota</taxon>
        <taxon>Viridiplantae</taxon>
        <taxon>Streptophyta</taxon>
        <taxon>Embryophyta</taxon>
        <taxon>Tracheophyta</taxon>
        <taxon>Spermatophyta</taxon>
        <taxon>Magnoliopsida</taxon>
        <taxon>eudicotyledons</taxon>
        <taxon>Gunneridae</taxon>
        <taxon>Pentapetalae</taxon>
        <taxon>rosids</taxon>
        <taxon>malvids</taxon>
        <taxon>Malvales</taxon>
        <taxon>Malvaceae</taxon>
        <taxon>Malvoideae</taxon>
        <taxon>Hibiscus</taxon>
    </lineage>
</organism>
<comment type="caution">
    <text evidence="1">The sequence shown here is derived from an EMBL/GenBank/DDBJ whole genome shotgun (WGS) entry which is preliminary data.</text>
</comment>